<proteinExistence type="predicted"/>
<dbReference type="Proteomes" id="UP000010472">
    <property type="component" value="Chromosome"/>
</dbReference>
<name>K9VZL3_9CYAN</name>
<accession>K9VZL3</accession>
<dbReference type="EMBL" id="CP003620">
    <property type="protein sequence ID" value="AFZ12947.1"/>
    <property type="molecule type" value="Genomic_DNA"/>
</dbReference>
<dbReference type="AlphaFoldDB" id="K9VZL3"/>
<sequence length="76" mass="8853">MNANQDPAMEYEQFLRWAFGLTQGGIHLDIKKYVEDVINSSSLEEVSNLISSFNTSFVERYYERRNGKATFRNPNN</sequence>
<gene>
    <name evidence="1" type="ORF">Cri9333_2069</name>
</gene>
<organism evidence="1 2">
    <name type="scientific">Crinalium epipsammum PCC 9333</name>
    <dbReference type="NCBI Taxonomy" id="1173022"/>
    <lineage>
        <taxon>Bacteria</taxon>
        <taxon>Bacillati</taxon>
        <taxon>Cyanobacteriota</taxon>
        <taxon>Cyanophyceae</taxon>
        <taxon>Gomontiellales</taxon>
        <taxon>Gomontiellaceae</taxon>
        <taxon>Crinalium</taxon>
    </lineage>
</organism>
<protein>
    <submittedName>
        <fullName evidence="1">Uncharacterized protein</fullName>
    </submittedName>
</protein>
<dbReference type="RefSeq" id="WP_015203063.1">
    <property type="nucleotide sequence ID" value="NC_019753.1"/>
</dbReference>
<evidence type="ECO:0000313" key="2">
    <source>
        <dbReference type="Proteomes" id="UP000010472"/>
    </source>
</evidence>
<evidence type="ECO:0000313" key="1">
    <source>
        <dbReference type="EMBL" id="AFZ12947.1"/>
    </source>
</evidence>
<dbReference type="KEGG" id="cep:Cri9333_2069"/>
<reference evidence="1 2" key="1">
    <citation type="submission" date="2012-06" db="EMBL/GenBank/DDBJ databases">
        <title>Finished chromosome of genome of Crinalium epipsammum PCC 9333.</title>
        <authorList>
            <consortium name="US DOE Joint Genome Institute"/>
            <person name="Gugger M."/>
            <person name="Coursin T."/>
            <person name="Rippka R."/>
            <person name="Tandeau De Marsac N."/>
            <person name="Huntemann M."/>
            <person name="Wei C.-L."/>
            <person name="Han J."/>
            <person name="Detter J.C."/>
            <person name="Han C."/>
            <person name="Tapia R."/>
            <person name="Davenport K."/>
            <person name="Daligault H."/>
            <person name="Erkkila T."/>
            <person name="Gu W."/>
            <person name="Munk A.C.C."/>
            <person name="Teshima H."/>
            <person name="Xu Y."/>
            <person name="Chain P."/>
            <person name="Chen A."/>
            <person name="Krypides N."/>
            <person name="Mavromatis K."/>
            <person name="Markowitz V."/>
            <person name="Szeto E."/>
            <person name="Ivanova N."/>
            <person name="Mikhailova N."/>
            <person name="Ovchinnikova G."/>
            <person name="Pagani I."/>
            <person name="Pati A."/>
            <person name="Goodwin L."/>
            <person name="Peters L."/>
            <person name="Pitluck S."/>
            <person name="Woyke T."/>
            <person name="Kerfeld C."/>
        </authorList>
    </citation>
    <scope>NUCLEOTIDE SEQUENCE [LARGE SCALE GENOMIC DNA]</scope>
    <source>
        <strain evidence="1 2">PCC 9333</strain>
    </source>
</reference>
<dbReference type="HOGENOM" id="CLU_2648389_0_0_3"/>
<keyword evidence="2" id="KW-1185">Reference proteome</keyword>